<protein>
    <submittedName>
        <fullName evidence="1">Uncharacterized protein</fullName>
    </submittedName>
</protein>
<proteinExistence type="predicted"/>
<evidence type="ECO:0000313" key="1">
    <source>
        <dbReference type="EMBL" id="OAS18182.1"/>
    </source>
</evidence>
<name>A0A179S0R3_9HYPH</name>
<evidence type="ECO:0000313" key="2">
    <source>
        <dbReference type="Proteomes" id="UP000078316"/>
    </source>
</evidence>
<dbReference type="STRING" id="427683.A5481_26930"/>
<dbReference type="EMBL" id="LWHQ01000063">
    <property type="protein sequence ID" value="OAS18182.1"/>
    <property type="molecule type" value="Genomic_DNA"/>
</dbReference>
<comment type="caution">
    <text evidence="1">The sequence shown here is derived from an EMBL/GenBank/DDBJ whole genome shotgun (WGS) entry which is preliminary data.</text>
</comment>
<reference evidence="1 2" key="1">
    <citation type="submission" date="2016-04" db="EMBL/GenBank/DDBJ databases">
        <authorList>
            <person name="Evans L.H."/>
            <person name="Alamgir A."/>
            <person name="Owens N."/>
            <person name="Weber N.D."/>
            <person name="Virtaneva K."/>
            <person name="Barbian K."/>
            <person name="Babar A."/>
            <person name="Rosenke K."/>
        </authorList>
    </citation>
    <scope>NUCLEOTIDE SEQUENCE [LARGE SCALE GENOMIC DNA]</scope>
    <source>
        <strain evidence="1 2">PMB02</strain>
    </source>
</reference>
<dbReference type="AlphaFoldDB" id="A0A179S0R3"/>
<gene>
    <name evidence="1" type="ORF">A5481_26930</name>
</gene>
<sequence length="226" mass="24754">MFAWSATLGGTPEYEAAEANDATARQLERAAFRSILTTQPITPSGLAALAAYLPDAIRQSNPDTEAEALAGLDALRAGVNSIRLEAAGAPPVATVKAQSETHKGDIARLSAEQVDLGALDIFQLSALFEAYQVAKFTWEGVAARPYSSKETGSAPLTTALGEVARFEEERACWIVDRLEKEIATRKPEDEYQRDEILMVRTQQEFRCNMRIHNNALIRDIAKAWSE</sequence>
<dbReference type="Proteomes" id="UP000078316">
    <property type="component" value="Unassembled WGS sequence"/>
</dbReference>
<organism evidence="1 2">
    <name type="scientific">Methylobacterium platani</name>
    <dbReference type="NCBI Taxonomy" id="427683"/>
    <lineage>
        <taxon>Bacteria</taxon>
        <taxon>Pseudomonadati</taxon>
        <taxon>Pseudomonadota</taxon>
        <taxon>Alphaproteobacteria</taxon>
        <taxon>Hyphomicrobiales</taxon>
        <taxon>Methylobacteriaceae</taxon>
        <taxon>Methylobacterium</taxon>
    </lineage>
</organism>
<accession>A0A179S0R3</accession>